<reference evidence="11" key="1">
    <citation type="submission" date="2016-10" db="EMBL/GenBank/DDBJ databases">
        <authorList>
            <person name="Varghese N."/>
            <person name="Submissions S."/>
        </authorList>
    </citation>
    <scope>NUCLEOTIDE SEQUENCE [LARGE SCALE GENOMIC DNA]</scope>
    <source>
        <strain evidence="11">DSM 18887</strain>
    </source>
</reference>
<dbReference type="InterPro" id="IPR023696">
    <property type="entry name" value="Ureohydrolase_dom_sf"/>
</dbReference>
<feature type="binding site" evidence="5 7">
    <location>
        <position position="167"/>
    </location>
    <ligand>
        <name>Mn(2+)</name>
        <dbReference type="ChEBI" id="CHEBI:29035"/>
        <label>1</label>
    </ligand>
</feature>
<dbReference type="PANTHER" id="PTHR11358:SF35">
    <property type="entry name" value="FORMIMIDOYLGLUTAMASE"/>
    <property type="match status" value="1"/>
</dbReference>
<keyword evidence="4 5" id="KW-0464">Manganese</keyword>
<comment type="similarity">
    <text evidence="5 8 9">Belongs to the arginase family.</text>
</comment>
<keyword evidence="11" id="KW-1185">Reference proteome</keyword>
<dbReference type="HAMAP" id="MF_00737">
    <property type="entry name" value="Formimidoylglutam"/>
    <property type="match status" value="1"/>
</dbReference>
<comment type="cofactor">
    <cofactor evidence="5 7">
        <name>Mn(2+)</name>
        <dbReference type="ChEBI" id="CHEBI:29035"/>
    </cofactor>
    <text evidence="5 7">Binds 2 manganese ions per subunit.</text>
</comment>
<dbReference type="PANTHER" id="PTHR11358">
    <property type="entry name" value="ARGINASE/AGMATINASE"/>
    <property type="match status" value="1"/>
</dbReference>
<comment type="catalytic activity">
    <reaction evidence="5">
        <text>N-formimidoyl-L-glutamate + H2O = formamide + L-glutamate</text>
        <dbReference type="Rhea" id="RHEA:22492"/>
        <dbReference type="ChEBI" id="CHEBI:15377"/>
        <dbReference type="ChEBI" id="CHEBI:16397"/>
        <dbReference type="ChEBI" id="CHEBI:29985"/>
        <dbReference type="ChEBI" id="CHEBI:58928"/>
        <dbReference type="EC" id="3.5.3.8"/>
    </reaction>
</comment>
<evidence type="ECO:0000256" key="3">
    <source>
        <dbReference type="ARBA" id="ARBA00022808"/>
    </source>
</evidence>
<feature type="binding site" evidence="5">
    <location>
        <position position="165"/>
    </location>
    <ligand>
        <name>Mn(2+)</name>
        <dbReference type="ChEBI" id="CHEBI:29035"/>
        <label>2</label>
    </ligand>
</feature>
<accession>A0A1H9FPT6</accession>
<feature type="binding site" evidence="7">
    <location>
        <position position="257"/>
    </location>
    <ligand>
        <name>Mn(2+)</name>
        <dbReference type="ChEBI" id="CHEBI:29035"/>
        <label>1</label>
    </ligand>
</feature>
<dbReference type="GO" id="GO:0030145">
    <property type="term" value="F:manganese ion binding"/>
    <property type="evidence" value="ECO:0007669"/>
    <property type="project" value="UniProtKB-UniRule"/>
</dbReference>
<dbReference type="GO" id="GO:0050415">
    <property type="term" value="F:formimidoylglutamase activity"/>
    <property type="evidence" value="ECO:0007669"/>
    <property type="project" value="UniProtKB-UniRule"/>
</dbReference>
<dbReference type="CDD" id="cd09988">
    <property type="entry name" value="Formimidoylglutamase"/>
    <property type="match status" value="1"/>
</dbReference>
<evidence type="ECO:0000256" key="4">
    <source>
        <dbReference type="ARBA" id="ARBA00023211"/>
    </source>
</evidence>
<dbReference type="InterPro" id="IPR005923">
    <property type="entry name" value="HutG"/>
</dbReference>
<dbReference type="NCBIfam" id="TIGR01227">
    <property type="entry name" value="hutG"/>
    <property type="match status" value="1"/>
</dbReference>
<evidence type="ECO:0000256" key="8">
    <source>
        <dbReference type="PROSITE-ProRule" id="PRU00742"/>
    </source>
</evidence>
<dbReference type="Proteomes" id="UP000198749">
    <property type="component" value="Unassembled WGS sequence"/>
</dbReference>
<dbReference type="UniPathway" id="UPA00379">
    <property type="reaction ID" value="UER00552"/>
</dbReference>
<dbReference type="Pfam" id="PF00491">
    <property type="entry name" value="Arginase"/>
    <property type="match status" value="1"/>
</dbReference>
<feature type="binding site" evidence="5">
    <location>
        <position position="163"/>
    </location>
    <ligand>
        <name>Mn(2+)</name>
        <dbReference type="ChEBI" id="CHEBI:29035"/>
        <label>2</label>
    </ligand>
</feature>
<feature type="binding site" evidence="5 7">
    <location>
        <position position="255"/>
    </location>
    <ligand>
        <name>Mn(2+)</name>
        <dbReference type="ChEBI" id="CHEBI:29035"/>
        <label>1</label>
    </ligand>
</feature>
<dbReference type="EMBL" id="FOGB01000003">
    <property type="protein sequence ID" value="SEQ39907.1"/>
    <property type="molecule type" value="Genomic_DNA"/>
</dbReference>
<feature type="binding site" evidence="7">
    <location>
        <position position="165"/>
    </location>
    <ligand>
        <name>Mn(2+)</name>
        <dbReference type="ChEBI" id="CHEBI:29035"/>
        <label>1</label>
    </ligand>
</feature>
<feature type="binding site" evidence="5">
    <location>
        <position position="257"/>
    </location>
    <ligand>
        <name>Mn(2+)</name>
        <dbReference type="ChEBI" id="CHEBI:29035"/>
        <label>2</label>
    </ligand>
</feature>
<proteinExistence type="inferred from homology"/>
<gene>
    <name evidence="5" type="primary">hutG</name>
    <name evidence="10" type="ORF">SAMN03080615_01374</name>
</gene>
<dbReference type="Gene3D" id="3.40.800.10">
    <property type="entry name" value="Ureohydrolase domain"/>
    <property type="match status" value="1"/>
</dbReference>
<dbReference type="EC" id="3.5.3.8" evidence="5 6"/>
<evidence type="ECO:0000313" key="10">
    <source>
        <dbReference type="EMBL" id="SEQ39907.1"/>
    </source>
</evidence>
<evidence type="ECO:0000256" key="6">
    <source>
        <dbReference type="NCBIfam" id="TIGR01227"/>
    </source>
</evidence>
<name>A0A1H9FPT6_9GAMM</name>
<evidence type="ECO:0000256" key="9">
    <source>
        <dbReference type="RuleBase" id="RU003684"/>
    </source>
</evidence>
<keyword evidence="2 5" id="KW-0378">Hydrolase</keyword>
<dbReference type="GO" id="GO:0033389">
    <property type="term" value="P:putrescine biosynthetic process from arginine, via agmatine"/>
    <property type="evidence" value="ECO:0007669"/>
    <property type="project" value="TreeGrafter"/>
</dbReference>
<evidence type="ECO:0000313" key="11">
    <source>
        <dbReference type="Proteomes" id="UP000198749"/>
    </source>
</evidence>
<dbReference type="PRINTS" id="PR00116">
    <property type="entry name" value="ARGINASE"/>
</dbReference>
<sequence length="326" mass="35506">MSEYSTAFDAIWKGRIDTEELPELANRLHQQIQPLTAGTAAETADSVAIIGFCSDAGVRRNRGRVGARRAPDLLRSALASLPWPVSRPAWDAGNVVCEGDELEAAHQALADQVQDCLSAGHFPFVLGGGHEVAYGSWSGLNHYLQRQSETSGSRPNIGIINFDAHFDLRPDSNGCSSGTPFYQIAQQCQANNWPFKYCCLGVSEMSNTAALFQRADQLNVTYRKDSELDITRLTETTHLLQQFMADCDQLYLTIDLDVLPAAVAPGVSAPAARGVGLEILEPLIATIVATGKLKLADVAEYNPEFDIDNRTARVSARLFHCIVKRG</sequence>
<protein>
    <recommendedName>
        <fullName evidence="5 6">Formimidoylglutamase</fullName>
        <ecNumber evidence="5 6">3.5.3.8</ecNumber>
    </recommendedName>
    <alternativeName>
        <fullName evidence="5">Formiminoglutamase</fullName>
    </alternativeName>
    <alternativeName>
        <fullName evidence="5">Formiminoglutamate hydrolase</fullName>
    </alternativeName>
</protein>
<dbReference type="AlphaFoldDB" id="A0A1H9FPT6"/>
<keyword evidence="3 5" id="KW-0369">Histidine metabolism</keyword>
<dbReference type="STRING" id="355243.SAMN03080615_01374"/>
<feature type="binding site" evidence="5 7">
    <location>
        <position position="163"/>
    </location>
    <ligand>
        <name>Mn(2+)</name>
        <dbReference type="ChEBI" id="CHEBI:29035"/>
        <label>1</label>
    </ligand>
</feature>
<dbReference type="OrthoDB" id="9789727at2"/>
<feature type="binding site" evidence="5 7">
    <location>
        <position position="130"/>
    </location>
    <ligand>
        <name>Mn(2+)</name>
        <dbReference type="ChEBI" id="CHEBI:29035"/>
        <label>1</label>
    </ligand>
</feature>
<comment type="pathway">
    <text evidence="5">Amino-acid degradation; L-histidine degradation into L-glutamate; L-glutamate from N-formimidoyl-L-glutamate (hydrolase route): step 1/1.</text>
</comment>
<dbReference type="InterPro" id="IPR006035">
    <property type="entry name" value="Ureohydrolase"/>
</dbReference>
<dbReference type="InterPro" id="IPR020855">
    <property type="entry name" value="Ureohydrolase_Mn_BS"/>
</dbReference>
<dbReference type="RefSeq" id="WP_091355764.1">
    <property type="nucleotide sequence ID" value="NZ_AP025284.1"/>
</dbReference>
<dbReference type="PROSITE" id="PS01053">
    <property type="entry name" value="ARGINASE_1"/>
    <property type="match status" value="1"/>
</dbReference>
<evidence type="ECO:0000256" key="1">
    <source>
        <dbReference type="ARBA" id="ARBA00022723"/>
    </source>
</evidence>
<evidence type="ECO:0000256" key="7">
    <source>
        <dbReference type="PIRSR" id="PIRSR036979-1"/>
    </source>
</evidence>
<comment type="function">
    <text evidence="5">Catalyzes the conversion of N-formimidoyl-L-glutamate to L-glutamate and formamide.</text>
</comment>
<dbReference type="PIRSF" id="PIRSF036979">
    <property type="entry name" value="Arginase"/>
    <property type="match status" value="1"/>
</dbReference>
<feature type="binding site" evidence="5">
    <location>
        <position position="255"/>
    </location>
    <ligand>
        <name>Mn(2+)</name>
        <dbReference type="ChEBI" id="CHEBI:29035"/>
        <label>2</label>
    </ligand>
</feature>
<keyword evidence="1 5" id="KW-0479">Metal-binding</keyword>
<dbReference type="GO" id="GO:0019557">
    <property type="term" value="P:L-histidine catabolic process to glutamate and formate"/>
    <property type="evidence" value="ECO:0007669"/>
    <property type="project" value="UniProtKB-UniPathway"/>
</dbReference>
<organism evidence="10 11">
    <name type="scientific">Amphritea atlantica</name>
    <dbReference type="NCBI Taxonomy" id="355243"/>
    <lineage>
        <taxon>Bacteria</taxon>
        <taxon>Pseudomonadati</taxon>
        <taxon>Pseudomonadota</taxon>
        <taxon>Gammaproteobacteria</taxon>
        <taxon>Oceanospirillales</taxon>
        <taxon>Oceanospirillaceae</taxon>
        <taxon>Amphritea</taxon>
    </lineage>
</organism>
<evidence type="ECO:0000256" key="2">
    <source>
        <dbReference type="ARBA" id="ARBA00022801"/>
    </source>
</evidence>
<dbReference type="GO" id="GO:0008783">
    <property type="term" value="F:agmatinase activity"/>
    <property type="evidence" value="ECO:0007669"/>
    <property type="project" value="TreeGrafter"/>
</dbReference>
<dbReference type="PROSITE" id="PS51409">
    <property type="entry name" value="ARGINASE_2"/>
    <property type="match status" value="1"/>
</dbReference>
<dbReference type="SUPFAM" id="SSF52768">
    <property type="entry name" value="Arginase/deacetylase"/>
    <property type="match status" value="1"/>
</dbReference>
<evidence type="ECO:0000256" key="5">
    <source>
        <dbReference type="HAMAP-Rule" id="MF_00737"/>
    </source>
</evidence>
<dbReference type="GO" id="GO:0019556">
    <property type="term" value="P:L-histidine catabolic process to glutamate and formamide"/>
    <property type="evidence" value="ECO:0007669"/>
    <property type="project" value="UniProtKB-UniRule"/>
</dbReference>